<dbReference type="EMBL" id="CP003154">
    <property type="protein sequence ID" value="AFL75569.1"/>
    <property type="molecule type" value="Genomic_DNA"/>
</dbReference>
<dbReference type="eggNOG" id="COG0350">
    <property type="taxonomic scope" value="Bacteria"/>
</dbReference>
<dbReference type="GO" id="GO:0003908">
    <property type="term" value="F:methylated-DNA-[protein]-cysteine S-methyltransferase activity"/>
    <property type="evidence" value="ECO:0007669"/>
    <property type="project" value="UniProtKB-EC"/>
</dbReference>
<accession>I3YF01</accession>
<dbReference type="InterPro" id="IPR036388">
    <property type="entry name" value="WH-like_DNA-bd_sf"/>
</dbReference>
<evidence type="ECO:0000256" key="4">
    <source>
        <dbReference type="ARBA" id="ARBA00022603"/>
    </source>
</evidence>
<dbReference type="Gene3D" id="3.30.160.70">
    <property type="entry name" value="Methylated DNA-protein cysteine methyltransferase domain"/>
    <property type="match status" value="1"/>
</dbReference>
<dbReference type="InterPro" id="IPR014048">
    <property type="entry name" value="MethylDNA_cys_MeTrfase_DNA-bd"/>
</dbReference>
<evidence type="ECO:0000256" key="1">
    <source>
        <dbReference type="ARBA" id="ARBA00001286"/>
    </source>
</evidence>
<evidence type="ECO:0000256" key="6">
    <source>
        <dbReference type="ARBA" id="ARBA00022763"/>
    </source>
</evidence>
<dbReference type="Pfam" id="PF01035">
    <property type="entry name" value="DNA_binding_1"/>
    <property type="match status" value="1"/>
</dbReference>
<dbReference type="STRING" id="765911.Thivi_3721"/>
<dbReference type="Gene3D" id="1.10.10.10">
    <property type="entry name" value="Winged helix-like DNA-binding domain superfamily/Winged helix DNA-binding domain"/>
    <property type="match status" value="1"/>
</dbReference>
<dbReference type="InterPro" id="IPR036631">
    <property type="entry name" value="MGMT_N_sf"/>
</dbReference>
<comment type="similarity">
    <text evidence="2">Belongs to the MGMT family.</text>
</comment>
<evidence type="ECO:0000256" key="8">
    <source>
        <dbReference type="ARBA" id="ARBA00049348"/>
    </source>
</evidence>
<dbReference type="EC" id="2.1.1.63" evidence="3"/>
<dbReference type="InterPro" id="IPR036217">
    <property type="entry name" value="MethylDNA_cys_MeTrfase_DNAb"/>
</dbReference>
<organism evidence="11 12">
    <name type="scientific">Thiocystis violascens (strain ATCC 17096 / DSM 198 / 6111)</name>
    <name type="common">Chromatium violascens</name>
    <dbReference type="NCBI Taxonomy" id="765911"/>
    <lineage>
        <taxon>Bacteria</taxon>
        <taxon>Pseudomonadati</taxon>
        <taxon>Pseudomonadota</taxon>
        <taxon>Gammaproteobacteria</taxon>
        <taxon>Chromatiales</taxon>
        <taxon>Chromatiaceae</taxon>
        <taxon>Thiocystis</taxon>
    </lineage>
</organism>
<gene>
    <name evidence="11" type="ordered locus">Thivi_3721</name>
</gene>
<dbReference type="CDD" id="cd06445">
    <property type="entry name" value="ATase"/>
    <property type="match status" value="1"/>
</dbReference>
<dbReference type="OrthoDB" id="9802228at2"/>
<dbReference type="PANTHER" id="PTHR10815:SF13">
    <property type="entry name" value="METHYLATED-DNA--PROTEIN-CYSTEINE METHYLTRANSFERASE"/>
    <property type="match status" value="1"/>
</dbReference>
<evidence type="ECO:0000313" key="11">
    <source>
        <dbReference type="EMBL" id="AFL75569.1"/>
    </source>
</evidence>
<keyword evidence="12" id="KW-1185">Reference proteome</keyword>
<dbReference type="InterPro" id="IPR001497">
    <property type="entry name" value="MethylDNA_cys_MeTrfase_AS"/>
</dbReference>
<keyword evidence="6" id="KW-0227">DNA damage</keyword>
<comment type="catalytic activity">
    <reaction evidence="8">
        <text>a 6-O-methyl-2'-deoxyguanosine in DNA + L-cysteinyl-[protein] = S-methyl-L-cysteinyl-[protein] + a 2'-deoxyguanosine in DNA</text>
        <dbReference type="Rhea" id="RHEA:24000"/>
        <dbReference type="Rhea" id="RHEA-COMP:10131"/>
        <dbReference type="Rhea" id="RHEA-COMP:10132"/>
        <dbReference type="Rhea" id="RHEA-COMP:11367"/>
        <dbReference type="Rhea" id="RHEA-COMP:11368"/>
        <dbReference type="ChEBI" id="CHEBI:29950"/>
        <dbReference type="ChEBI" id="CHEBI:82612"/>
        <dbReference type="ChEBI" id="CHEBI:85445"/>
        <dbReference type="ChEBI" id="CHEBI:85448"/>
        <dbReference type="EC" id="2.1.1.63"/>
    </reaction>
</comment>
<evidence type="ECO:0000256" key="7">
    <source>
        <dbReference type="ARBA" id="ARBA00023204"/>
    </source>
</evidence>
<feature type="region of interest" description="Disordered" evidence="9">
    <location>
        <begin position="42"/>
        <end position="64"/>
    </location>
</feature>
<reference evidence="11 12" key="1">
    <citation type="submission" date="2012-06" db="EMBL/GenBank/DDBJ databases">
        <title>Complete sequence of Thiocystis violascens DSM 198.</title>
        <authorList>
            <consortium name="US DOE Joint Genome Institute"/>
            <person name="Lucas S."/>
            <person name="Han J."/>
            <person name="Lapidus A."/>
            <person name="Cheng J.-F."/>
            <person name="Goodwin L."/>
            <person name="Pitluck S."/>
            <person name="Peters L."/>
            <person name="Ovchinnikova G."/>
            <person name="Teshima H."/>
            <person name="Detter J.C."/>
            <person name="Han C."/>
            <person name="Tapia R."/>
            <person name="Land M."/>
            <person name="Hauser L."/>
            <person name="Kyrpides N."/>
            <person name="Ivanova N."/>
            <person name="Pagani I."/>
            <person name="Vogl K."/>
            <person name="Liu Z."/>
            <person name="Frigaard N.-U."/>
            <person name="Bryant D."/>
            <person name="Woyke T."/>
        </authorList>
    </citation>
    <scope>NUCLEOTIDE SEQUENCE [LARGE SCALE GENOMIC DNA]</scope>
    <source>
        <strain evidence="12">ATCC 17096 / DSM 198 / 6111</strain>
    </source>
</reference>
<dbReference type="PANTHER" id="PTHR10815">
    <property type="entry name" value="METHYLATED-DNA--PROTEIN-CYSTEINE METHYLTRANSFERASE"/>
    <property type="match status" value="1"/>
</dbReference>
<dbReference type="GO" id="GO:0032259">
    <property type="term" value="P:methylation"/>
    <property type="evidence" value="ECO:0007669"/>
    <property type="project" value="UniProtKB-KW"/>
</dbReference>
<dbReference type="FunFam" id="1.10.10.10:FF:000214">
    <property type="entry name" value="Methylated-DNA--protein-cysteine methyltransferase"/>
    <property type="match status" value="1"/>
</dbReference>
<dbReference type="RefSeq" id="WP_014779962.1">
    <property type="nucleotide sequence ID" value="NC_018012.1"/>
</dbReference>
<dbReference type="PROSITE" id="PS00374">
    <property type="entry name" value="MGMT"/>
    <property type="match status" value="1"/>
</dbReference>
<keyword evidence="7" id="KW-0234">DNA repair</keyword>
<proteinExistence type="inferred from homology"/>
<evidence type="ECO:0000256" key="3">
    <source>
        <dbReference type="ARBA" id="ARBA00011918"/>
    </source>
</evidence>
<evidence type="ECO:0000259" key="10">
    <source>
        <dbReference type="Pfam" id="PF01035"/>
    </source>
</evidence>
<dbReference type="HOGENOM" id="CLU_000445_52_2_6"/>
<evidence type="ECO:0000313" key="12">
    <source>
        <dbReference type="Proteomes" id="UP000006062"/>
    </source>
</evidence>
<dbReference type="KEGG" id="tvi:Thivi_3721"/>
<dbReference type="AlphaFoldDB" id="I3YF01"/>
<evidence type="ECO:0000256" key="2">
    <source>
        <dbReference type="ARBA" id="ARBA00008711"/>
    </source>
</evidence>
<sequence length="182" mass="19465">MPHALMTTPFGLIGLRWSADALTGVDLDPLLSRRDDATATPGSCLDLAGRERSEDSMAQEASGEDMRATIMRQLTDYFGRRGVGFDLPLALAGTLFQHRVWALLRAIPAGETRTYGEIARALGTAARAVGQACRANPCPIVVPCHRVVAARGLGGFAGDTSGRRLAIKRWLLHHEGVAECAS</sequence>
<dbReference type="NCBIfam" id="TIGR00589">
    <property type="entry name" value="ogt"/>
    <property type="match status" value="1"/>
</dbReference>
<dbReference type="SUPFAM" id="SSF53155">
    <property type="entry name" value="Methylated DNA-protein cysteine methyltransferase domain"/>
    <property type="match status" value="1"/>
</dbReference>
<protein>
    <recommendedName>
        <fullName evidence="3">methylated-DNA--[protein]-cysteine S-methyltransferase</fullName>
        <ecNumber evidence="3">2.1.1.63</ecNumber>
    </recommendedName>
</protein>
<dbReference type="GO" id="GO:0006281">
    <property type="term" value="P:DNA repair"/>
    <property type="evidence" value="ECO:0007669"/>
    <property type="project" value="UniProtKB-KW"/>
</dbReference>
<name>I3YF01_THIV6</name>
<keyword evidence="5 11" id="KW-0808">Transferase</keyword>
<feature type="domain" description="Methylated-DNA-[protein]-cysteine S-methyltransferase DNA binding" evidence="10">
    <location>
        <begin position="96"/>
        <end position="177"/>
    </location>
</feature>
<keyword evidence="4 11" id="KW-0489">Methyltransferase</keyword>
<comment type="catalytic activity">
    <reaction evidence="1">
        <text>a 4-O-methyl-thymidine in DNA + L-cysteinyl-[protein] = a thymidine in DNA + S-methyl-L-cysteinyl-[protein]</text>
        <dbReference type="Rhea" id="RHEA:53428"/>
        <dbReference type="Rhea" id="RHEA-COMP:10131"/>
        <dbReference type="Rhea" id="RHEA-COMP:10132"/>
        <dbReference type="Rhea" id="RHEA-COMP:13555"/>
        <dbReference type="Rhea" id="RHEA-COMP:13556"/>
        <dbReference type="ChEBI" id="CHEBI:29950"/>
        <dbReference type="ChEBI" id="CHEBI:82612"/>
        <dbReference type="ChEBI" id="CHEBI:137386"/>
        <dbReference type="ChEBI" id="CHEBI:137387"/>
        <dbReference type="EC" id="2.1.1.63"/>
    </reaction>
</comment>
<evidence type="ECO:0000256" key="9">
    <source>
        <dbReference type="SAM" id="MobiDB-lite"/>
    </source>
</evidence>
<dbReference type="Proteomes" id="UP000006062">
    <property type="component" value="Chromosome"/>
</dbReference>
<evidence type="ECO:0000256" key="5">
    <source>
        <dbReference type="ARBA" id="ARBA00022679"/>
    </source>
</evidence>
<dbReference type="SUPFAM" id="SSF46767">
    <property type="entry name" value="Methylated DNA-protein cysteine methyltransferase, C-terminal domain"/>
    <property type="match status" value="1"/>
</dbReference>